<name>A0ABY6UIN8_BIOOC</name>
<gene>
    <name evidence="6" type="ORF">CLO192961_LOCUS296363</name>
</gene>
<sequence length="278" mass="30271">YTNTSVEDIVQQTKSLIKHIRTFDPFFSVVSPIVTPGFAPVISFDGMSALAKLAKAENLTMQTHLSENLEEIEIIAQQYPESPSYTHTLDKAGVLTPKTILGHCVHLSDQERELIAERGAGVSHCPSSNLNLSSGECNVRKLLNMGINVGLGCDCSGGHTASALENMRRASDVSRAIAYQHDSRSTLEIHELLYMATLGGAQVCGIDKKVGSFAVGKEFDAVLYDATADLDRGAGSIRLREGEEAFDTLQKVLFCADDRHINKVFVHGIARVDKDLEH</sequence>
<organism evidence="6 7">
    <name type="scientific">Bionectria ochroleuca</name>
    <name type="common">Gliocladium roseum</name>
    <dbReference type="NCBI Taxonomy" id="29856"/>
    <lineage>
        <taxon>Eukaryota</taxon>
        <taxon>Fungi</taxon>
        <taxon>Dikarya</taxon>
        <taxon>Ascomycota</taxon>
        <taxon>Pezizomycotina</taxon>
        <taxon>Sordariomycetes</taxon>
        <taxon>Hypocreomycetidae</taxon>
        <taxon>Hypocreales</taxon>
        <taxon>Bionectriaceae</taxon>
        <taxon>Clonostachys</taxon>
    </lineage>
</organism>
<dbReference type="Proteomes" id="UP000766486">
    <property type="component" value="Unassembled WGS sequence"/>
</dbReference>
<dbReference type="InterPro" id="IPR006680">
    <property type="entry name" value="Amidohydro-rel"/>
</dbReference>
<comment type="cofactor">
    <cofactor evidence="1">
        <name>Zn(2+)</name>
        <dbReference type="ChEBI" id="CHEBI:29105"/>
    </cofactor>
</comment>
<keyword evidence="3" id="KW-0378">Hydrolase</keyword>
<feature type="non-terminal residue" evidence="6">
    <location>
        <position position="1"/>
    </location>
</feature>
<evidence type="ECO:0000256" key="4">
    <source>
        <dbReference type="ARBA" id="ARBA00022833"/>
    </source>
</evidence>
<evidence type="ECO:0000313" key="6">
    <source>
        <dbReference type="EMBL" id="VUC31013.1"/>
    </source>
</evidence>
<feature type="non-terminal residue" evidence="6">
    <location>
        <position position="278"/>
    </location>
</feature>
<feature type="domain" description="Amidohydrolase-related" evidence="5">
    <location>
        <begin position="28"/>
        <end position="268"/>
    </location>
</feature>
<dbReference type="SUPFAM" id="SSF51556">
    <property type="entry name" value="Metallo-dependent hydrolases"/>
    <property type="match status" value="1"/>
</dbReference>
<evidence type="ECO:0000256" key="3">
    <source>
        <dbReference type="ARBA" id="ARBA00022801"/>
    </source>
</evidence>
<keyword evidence="2" id="KW-0479">Metal-binding</keyword>
<comment type="caution">
    <text evidence="6">The sequence shown here is derived from an EMBL/GenBank/DDBJ whole genome shotgun (WGS) entry which is preliminary data.</text>
</comment>
<dbReference type="PANTHER" id="PTHR11271:SF6">
    <property type="entry name" value="GUANINE DEAMINASE"/>
    <property type="match status" value="1"/>
</dbReference>
<accession>A0ABY6UIN8</accession>
<dbReference type="PANTHER" id="PTHR11271">
    <property type="entry name" value="GUANINE DEAMINASE"/>
    <property type="match status" value="1"/>
</dbReference>
<evidence type="ECO:0000259" key="5">
    <source>
        <dbReference type="Pfam" id="PF01979"/>
    </source>
</evidence>
<proteinExistence type="predicted"/>
<evidence type="ECO:0000256" key="2">
    <source>
        <dbReference type="ARBA" id="ARBA00022723"/>
    </source>
</evidence>
<dbReference type="Pfam" id="PF01979">
    <property type="entry name" value="Amidohydro_1"/>
    <property type="match status" value="1"/>
</dbReference>
<evidence type="ECO:0000313" key="7">
    <source>
        <dbReference type="Proteomes" id="UP000766486"/>
    </source>
</evidence>
<keyword evidence="7" id="KW-1185">Reference proteome</keyword>
<dbReference type="InterPro" id="IPR051607">
    <property type="entry name" value="Metallo-dep_hydrolases"/>
</dbReference>
<dbReference type="EMBL" id="CABFNS010000826">
    <property type="protein sequence ID" value="VUC31013.1"/>
    <property type="molecule type" value="Genomic_DNA"/>
</dbReference>
<keyword evidence="4" id="KW-0862">Zinc</keyword>
<evidence type="ECO:0000256" key="1">
    <source>
        <dbReference type="ARBA" id="ARBA00001947"/>
    </source>
</evidence>
<reference evidence="6 7" key="1">
    <citation type="submission" date="2019-06" db="EMBL/GenBank/DDBJ databases">
        <authorList>
            <person name="Broberg M."/>
        </authorList>
    </citation>
    <scope>NUCLEOTIDE SEQUENCE [LARGE SCALE GENOMIC DNA]</scope>
</reference>
<dbReference type="InterPro" id="IPR032466">
    <property type="entry name" value="Metal_Hydrolase"/>
</dbReference>
<dbReference type="Gene3D" id="3.20.20.140">
    <property type="entry name" value="Metal-dependent hydrolases"/>
    <property type="match status" value="1"/>
</dbReference>
<protein>
    <recommendedName>
        <fullName evidence="5">Amidohydrolase-related domain-containing protein</fullName>
    </recommendedName>
</protein>